<dbReference type="CDD" id="cd05154">
    <property type="entry name" value="ACAD10_11_N-like"/>
    <property type="match status" value="1"/>
</dbReference>
<dbReference type="InterPro" id="IPR011009">
    <property type="entry name" value="Kinase-like_dom_sf"/>
</dbReference>
<gene>
    <name evidence="2" type="ORF">Sango_2448800</name>
</gene>
<dbReference type="AlphaFoldDB" id="A0AAE1W802"/>
<dbReference type="SUPFAM" id="SSF56112">
    <property type="entry name" value="Protein kinase-like (PK-like)"/>
    <property type="match status" value="1"/>
</dbReference>
<dbReference type="InterPro" id="IPR052898">
    <property type="entry name" value="ACAD10-like"/>
</dbReference>
<evidence type="ECO:0000259" key="1">
    <source>
        <dbReference type="Pfam" id="PF01636"/>
    </source>
</evidence>
<protein>
    <submittedName>
        <fullName evidence="2">Acyl-CoA dehydrogenase IBR3</fullName>
    </submittedName>
</protein>
<dbReference type="PANTHER" id="PTHR47829:SF3">
    <property type="entry name" value="AMINOGLYCOSIDE PHOSPHOTRANSFERASE DOMAIN-CONTAINING PROTEIN"/>
    <property type="match status" value="1"/>
</dbReference>
<evidence type="ECO:0000313" key="3">
    <source>
        <dbReference type="Proteomes" id="UP001289374"/>
    </source>
</evidence>
<dbReference type="Pfam" id="PF01636">
    <property type="entry name" value="APH"/>
    <property type="match status" value="1"/>
</dbReference>
<dbReference type="InterPro" id="IPR002575">
    <property type="entry name" value="Aminoglycoside_PTrfase"/>
</dbReference>
<dbReference type="Gene3D" id="3.90.1200.10">
    <property type="match status" value="1"/>
</dbReference>
<name>A0AAE1W802_9LAMI</name>
<dbReference type="Gene3D" id="3.30.200.20">
    <property type="entry name" value="Phosphorylase Kinase, domain 1"/>
    <property type="match status" value="1"/>
</dbReference>
<evidence type="ECO:0000313" key="2">
    <source>
        <dbReference type="EMBL" id="KAK4388422.1"/>
    </source>
</evidence>
<dbReference type="InterPro" id="IPR041726">
    <property type="entry name" value="ACAD10_11_N"/>
</dbReference>
<proteinExistence type="predicted"/>
<keyword evidence="3" id="KW-1185">Reference proteome</keyword>
<sequence length="301" mass="33728">MASRTSELVGRVDPAQSFDVDALLRYAIANVDGFPRSPSQFTVSQFGHGQSNPTFLLEVQSGSLKKRYVMRKKPPGKLLESAHAVEREFQVLHALGTHTLVPVPKVYCLCTDSSVIGTPFYIMEYLEGRIYIDPMLPNVAPRQRRTIYHATAKILASLHSVDVEAIGLRSYGKPNNYCKRQVERWAKQYLVSTGEGRSNRNPRMLELADWLRQHIPFEDSSGAAAGLVHGDFRIDNLVFHPTEDKVIGILDWELSTLGNQMCDVAYSCLVLNSVANLISLFYVFSSNLCAFGQDRIQMLNS</sequence>
<dbReference type="EMBL" id="JACGWL010000014">
    <property type="protein sequence ID" value="KAK4388422.1"/>
    <property type="molecule type" value="Genomic_DNA"/>
</dbReference>
<organism evidence="2 3">
    <name type="scientific">Sesamum angolense</name>
    <dbReference type="NCBI Taxonomy" id="2727404"/>
    <lineage>
        <taxon>Eukaryota</taxon>
        <taxon>Viridiplantae</taxon>
        <taxon>Streptophyta</taxon>
        <taxon>Embryophyta</taxon>
        <taxon>Tracheophyta</taxon>
        <taxon>Spermatophyta</taxon>
        <taxon>Magnoliopsida</taxon>
        <taxon>eudicotyledons</taxon>
        <taxon>Gunneridae</taxon>
        <taxon>Pentapetalae</taxon>
        <taxon>asterids</taxon>
        <taxon>lamiids</taxon>
        <taxon>Lamiales</taxon>
        <taxon>Pedaliaceae</taxon>
        <taxon>Sesamum</taxon>
    </lineage>
</organism>
<comment type="caution">
    <text evidence="2">The sequence shown here is derived from an EMBL/GenBank/DDBJ whole genome shotgun (WGS) entry which is preliminary data.</text>
</comment>
<dbReference type="PANTHER" id="PTHR47829">
    <property type="entry name" value="HYDROLASE, PUTATIVE (AFU_ORTHOLOGUE AFUA_1G12880)-RELATED"/>
    <property type="match status" value="1"/>
</dbReference>
<accession>A0AAE1W802</accession>
<feature type="domain" description="Aminoglycoside phosphotransferase" evidence="1">
    <location>
        <begin position="42"/>
        <end position="268"/>
    </location>
</feature>
<dbReference type="Proteomes" id="UP001289374">
    <property type="component" value="Unassembled WGS sequence"/>
</dbReference>
<reference evidence="2" key="2">
    <citation type="journal article" date="2024" name="Plant">
        <title>Genomic evolution and insights into agronomic trait innovations of Sesamum species.</title>
        <authorList>
            <person name="Miao H."/>
            <person name="Wang L."/>
            <person name="Qu L."/>
            <person name="Liu H."/>
            <person name="Sun Y."/>
            <person name="Le M."/>
            <person name="Wang Q."/>
            <person name="Wei S."/>
            <person name="Zheng Y."/>
            <person name="Lin W."/>
            <person name="Duan Y."/>
            <person name="Cao H."/>
            <person name="Xiong S."/>
            <person name="Wang X."/>
            <person name="Wei L."/>
            <person name="Li C."/>
            <person name="Ma Q."/>
            <person name="Ju M."/>
            <person name="Zhao R."/>
            <person name="Li G."/>
            <person name="Mu C."/>
            <person name="Tian Q."/>
            <person name="Mei H."/>
            <person name="Zhang T."/>
            <person name="Gao T."/>
            <person name="Zhang H."/>
        </authorList>
    </citation>
    <scope>NUCLEOTIDE SEQUENCE</scope>
    <source>
        <tissue evidence="2">Leaf</tissue>
    </source>
</reference>
<reference evidence="2" key="1">
    <citation type="submission" date="2020-06" db="EMBL/GenBank/DDBJ databases">
        <authorList>
            <person name="Li T."/>
            <person name="Hu X."/>
            <person name="Zhang T."/>
            <person name="Song X."/>
            <person name="Zhang H."/>
            <person name="Dai N."/>
            <person name="Sheng W."/>
            <person name="Hou X."/>
            <person name="Wei L."/>
        </authorList>
    </citation>
    <scope>NUCLEOTIDE SEQUENCE</scope>
    <source>
        <strain evidence="2">K16</strain>
        <tissue evidence="2">Leaf</tissue>
    </source>
</reference>